<sequence>MQGRVRGPRIMILRRRSTCSARTEAQPRQPLQQRVDEQLGLYPGEDGARAVVVHVAEGRSRSGSIRSGSG</sequence>
<gene>
    <name evidence="1" type="ORF">FM21_16195</name>
</gene>
<dbReference type="STRING" id="1915400.FM21_16195"/>
<evidence type="ECO:0000313" key="1">
    <source>
        <dbReference type="EMBL" id="KFG72458.1"/>
    </source>
</evidence>
<accession>A0A086MU90</accession>
<dbReference type="Proteomes" id="UP000029095">
    <property type="component" value="Unassembled WGS sequence"/>
</dbReference>
<dbReference type="HOGENOM" id="CLU_2756185_0_0_11"/>
<name>A0A086MU90_9ACTN</name>
<proteinExistence type="predicted"/>
<dbReference type="AlphaFoldDB" id="A0A086MU90"/>
<evidence type="ECO:0000313" key="2">
    <source>
        <dbReference type="Proteomes" id="UP000029095"/>
    </source>
</evidence>
<keyword evidence="2" id="KW-1185">Reference proteome</keyword>
<reference evidence="1 2" key="1">
    <citation type="submission" date="2014-05" db="EMBL/GenBank/DDBJ databases">
        <title>Complete genome sequence of the Streptomyces mutabilis TRM45540.</title>
        <authorList>
            <person name="Luo X."/>
            <person name="Zhang L."/>
        </authorList>
    </citation>
    <scope>NUCLEOTIDE SEQUENCE [LARGE SCALE GENOMIC DNA]</scope>
    <source>
        <strain evidence="1 2">TRM45540</strain>
    </source>
</reference>
<protein>
    <submittedName>
        <fullName evidence="1">Uncharacterized protein</fullName>
    </submittedName>
</protein>
<organism evidence="1 2">
    <name type="scientific">Streptomyces mutabilis</name>
    <dbReference type="NCBI Taxonomy" id="67332"/>
    <lineage>
        <taxon>Bacteria</taxon>
        <taxon>Bacillati</taxon>
        <taxon>Actinomycetota</taxon>
        <taxon>Actinomycetes</taxon>
        <taxon>Kitasatosporales</taxon>
        <taxon>Streptomycetaceae</taxon>
        <taxon>Streptomyces</taxon>
    </lineage>
</organism>
<comment type="caution">
    <text evidence="1">The sequence shown here is derived from an EMBL/GenBank/DDBJ whole genome shotgun (WGS) entry which is preliminary data.</text>
</comment>
<dbReference type="EMBL" id="JNFQ01000002">
    <property type="protein sequence ID" value="KFG72458.1"/>
    <property type="molecule type" value="Genomic_DNA"/>
</dbReference>